<dbReference type="InParanoid" id="D3BB19"/>
<dbReference type="Gene3D" id="3.80.10.10">
    <property type="entry name" value="Ribonuclease Inhibitor"/>
    <property type="match status" value="1"/>
</dbReference>
<dbReference type="AlphaFoldDB" id="D3BB19"/>
<name>D3BB19_HETP5</name>
<dbReference type="InterPro" id="IPR032675">
    <property type="entry name" value="LRR_dom_sf"/>
</dbReference>
<proteinExistence type="predicted"/>
<evidence type="ECO:0000313" key="1">
    <source>
        <dbReference type="EMBL" id="EFA81756.1"/>
    </source>
</evidence>
<gene>
    <name evidence="1" type="ORF">PPL_05751</name>
</gene>
<evidence type="ECO:0000313" key="2">
    <source>
        <dbReference type="Proteomes" id="UP000001396"/>
    </source>
</evidence>
<reference evidence="1 2" key="1">
    <citation type="journal article" date="2011" name="Genome Res.">
        <title>Phylogeny-wide analysis of social amoeba genomes highlights ancient origins for complex intercellular communication.</title>
        <authorList>
            <person name="Heidel A.J."/>
            <person name="Lawal H.M."/>
            <person name="Felder M."/>
            <person name="Schilde C."/>
            <person name="Helps N.R."/>
            <person name="Tunggal B."/>
            <person name="Rivero F."/>
            <person name="John U."/>
            <person name="Schleicher M."/>
            <person name="Eichinger L."/>
            <person name="Platzer M."/>
            <person name="Noegel A.A."/>
            <person name="Schaap P."/>
            <person name="Gloeckner G."/>
        </authorList>
    </citation>
    <scope>NUCLEOTIDE SEQUENCE [LARGE SCALE GENOMIC DNA]</scope>
    <source>
        <strain evidence="2">ATCC 26659 / Pp 5 / PN500</strain>
    </source>
</reference>
<dbReference type="RefSeq" id="XP_020433873.1">
    <property type="nucleotide sequence ID" value="XM_020576624.1"/>
</dbReference>
<organism evidence="1 2">
    <name type="scientific">Heterostelium pallidum (strain ATCC 26659 / Pp 5 / PN500)</name>
    <name type="common">Cellular slime mold</name>
    <name type="synonym">Polysphondylium pallidum</name>
    <dbReference type="NCBI Taxonomy" id="670386"/>
    <lineage>
        <taxon>Eukaryota</taxon>
        <taxon>Amoebozoa</taxon>
        <taxon>Evosea</taxon>
        <taxon>Eumycetozoa</taxon>
        <taxon>Dictyostelia</taxon>
        <taxon>Acytosteliales</taxon>
        <taxon>Acytosteliaceae</taxon>
        <taxon>Heterostelium</taxon>
    </lineage>
</organism>
<keyword evidence="2" id="KW-1185">Reference proteome</keyword>
<comment type="caution">
    <text evidence="1">The sequence shown here is derived from an EMBL/GenBank/DDBJ whole genome shotgun (WGS) entry which is preliminary data.</text>
</comment>
<dbReference type="SUPFAM" id="SSF52047">
    <property type="entry name" value="RNI-like"/>
    <property type="match status" value="1"/>
</dbReference>
<accession>D3BB19</accession>
<dbReference type="GeneID" id="31361235"/>
<dbReference type="Proteomes" id="UP000001396">
    <property type="component" value="Unassembled WGS sequence"/>
</dbReference>
<dbReference type="EMBL" id="ADBJ01000025">
    <property type="protein sequence ID" value="EFA81756.1"/>
    <property type="molecule type" value="Genomic_DNA"/>
</dbReference>
<protein>
    <submittedName>
        <fullName evidence="1">Uncharacterized protein</fullName>
    </submittedName>
</protein>
<sequence length="482" mass="56151">MSDSKVEKSLPKIILFKILDYFVAECVSLRDEFRLTSDTNPDVVCQNYQDWIIELATVSKLFHTGVRTSIANRTAIRLTMDDHDYIDKDDEENKLEFYGTATHLVAEERYFEPFESVSSFKSIFGSVKKLSLIYEEEFFLEKVEGVEKEVVKDSDDDGGVKSDNILSLESLEVRDMYLNYTKNYETFASLDTSALKHLSLDFVSDGDDDLMDDMFSFIFAEPFLGLKSLELTGFDVDQAQQPFASKFFKLLSKLTELKRFKLKHNIRNKFNGVFVKELVKFLGQQNTLECFDYSDCYIPRGHEFLETLFKKGSSINELDIIANYNLPLLDRVLDRLHLYNIDHQHRNSDEPLESMVLPKSVKSLQVDFEVTFQQLAELLKDNDITEILRVVVHVHPTLNKIKSLDQFVKDLQSNKTLQRIYIRLRSTFEGDDEYHDYGDPEDAYKTNLIEKLDGVIQKHPTIRNKNNWVNHIDIKTINDYYH</sequence>